<keyword evidence="10" id="KW-0067">ATP-binding</keyword>
<dbReference type="PANTHER" id="PTHR43047">
    <property type="entry name" value="TWO-COMPONENT HISTIDINE PROTEIN KINASE"/>
    <property type="match status" value="1"/>
</dbReference>
<evidence type="ECO:0000313" key="19">
    <source>
        <dbReference type="Proteomes" id="UP000000442"/>
    </source>
</evidence>
<evidence type="ECO:0000256" key="2">
    <source>
        <dbReference type="ARBA" id="ARBA00004651"/>
    </source>
</evidence>
<dbReference type="EMBL" id="CP001087">
    <property type="protein sequence ID" value="ACN16415.1"/>
    <property type="molecule type" value="Genomic_DNA"/>
</dbReference>
<dbReference type="NCBIfam" id="TIGR00229">
    <property type="entry name" value="sensory_box"/>
    <property type="match status" value="1"/>
</dbReference>
<dbReference type="SUPFAM" id="SSF47384">
    <property type="entry name" value="Homodimeric domain of signal transducing histidine kinase"/>
    <property type="match status" value="1"/>
</dbReference>
<dbReference type="Gene3D" id="3.30.565.10">
    <property type="entry name" value="Histidine kinase-like ATPase, C-terminal domain"/>
    <property type="match status" value="1"/>
</dbReference>
<dbReference type="InterPro" id="IPR013655">
    <property type="entry name" value="PAS_fold_3"/>
</dbReference>
<dbReference type="CDD" id="cd00082">
    <property type="entry name" value="HisKA"/>
    <property type="match status" value="1"/>
</dbReference>
<evidence type="ECO:0000256" key="6">
    <source>
        <dbReference type="ARBA" id="ARBA00022679"/>
    </source>
</evidence>
<dbReference type="InterPro" id="IPR000014">
    <property type="entry name" value="PAS"/>
</dbReference>
<comment type="catalytic activity">
    <reaction evidence="1">
        <text>ATP + protein L-histidine = ADP + protein N-phospho-L-histidine.</text>
        <dbReference type="EC" id="2.7.13.3"/>
    </reaction>
</comment>
<dbReference type="InterPro" id="IPR004358">
    <property type="entry name" value="Sig_transdc_His_kin-like_C"/>
</dbReference>
<dbReference type="GO" id="GO:0005886">
    <property type="term" value="C:plasma membrane"/>
    <property type="evidence" value="ECO:0007669"/>
    <property type="project" value="UniProtKB-SubCell"/>
</dbReference>
<name>C0QM98_DESAH</name>
<dbReference type="Pfam" id="PF08447">
    <property type="entry name" value="PAS_3"/>
    <property type="match status" value="1"/>
</dbReference>
<evidence type="ECO:0000256" key="12">
    <source>
        <dbReference type="ARBA" id="ARBA00023012"/>
    </source>
</evidence>
<keyword evidence="19" id="KW-1185">Reference proteome</keyword>
<dbReference type="FunFam" id="1.10.287.130:FF:000038">
    <property type="entry name" value="Sensory transduction histidine kinase"/>
    <property type="match status" value="1"/>
</dbReference>
<dbReference type="eggNOG" id="COG2205">
    <property type="taxonomic scope" value="Bacteria"/>
</dbReference>
<dbReference type="GO" id="GO:0009927">
    <property type="term" value="F:histidine phosphotransfer kinase activity"/>
    <property type="evidence" value="ECO:0007669"/>
    <property type="project" value="TreeGrafter"/>
</dbReference>
<dbReference type="SMART" id="SM00388">
    <property type="entry name" value="HisKA"/>
    <property type="match status" value="1"/>
</dbReference>
<dbReference type="InterPro" id="IPR003661">
    <property type="entry name" value="HisK_dim/P_dom"/>
</dbReference>
<keyword evidence="5" id="KW-0597">Phosphoprotein</keyword>
<dbReference type="Gene3D" id="3.30.450.40">
    <property type="match status" value="1"/>
</dbReference>
<dbReference type="PROSITE" id="PS50112">
    <property type="entry name" value="PAS"/>
    <property type="match status" value="1"/>
</dbReference>
<feature type="transmembrane region" description="Helical" evidence="14">
    <location>
        <begin position="348"/>
        <end position="371"/>
    </location>
</feature>
<evidence type="ECO:0000259" key="15">
    <source>
        <dbReference type="PROSITE" id="PS50109"/>
    </source>
</evidence>
<keyword evidence="6" id="KW-0808">Transferase</keyword>
<dbReference type="HOGENOM" id="CLU_299118_0_0_7"/>
<accession>C0QM98</accession>
<dbReference type="Pfam" id="PF21623">
    <property type="entry name" value="HK_sensor_dom_bact"/>
    <property type="match status" value="1"/>
</dbReference>
<dbReference type="KEGG" id="dat:HRM2_33400"/>
<evidence type="ECO:0000256" key="13">
    <source>
        <dbReference type="ARBA" id="ARBA00023136"/>
    </source>
</evidence>
<evidence type="ECO:0000256" key="9">
    <source>
        <dbReference type="ARBA" id="ARBA00022777"/>
    </source>
</evidence>
<keyword evidence="7 14" id="KW-0812">Transmembrane</keyword>
<dbReference type="InterPro" id="IPR048760">
    <property type="entry name" value="VP0354-like_sensor_dom"/>
</dbReference>
<dbReference type="InterPro" id="IPR005467">
    <property type="entry name" value="His_kinase_dom"/>
</dbReference>
<dbReference type="Gene3D" id="3.30.450.20">
    <property type="entry name" value="PAS domain"/>
    <property type="match status" value="3"/>
</dbReference>
<evidence type="ECO:0000259" key="16">
    <source>
        <dbReference type="PROSITE" id="PS50112"/>
    </source>
</evidence>
<gene>
    <name evidence="18" type="ordered locus">HRM2_33400</name>
</gene>
<evidence type="ECO:0000256" key="8">
    <source>
        <dbReference type="ARBA" id="ARBA00022741"/>
    </source>
</evidence>
<dbReference type="InterPro" id="IPR035965">
    <property type="entry name" value="PAS-like_dom_sf"/>
</dbReference>
<dbReference type="PRINTS" id="PR00344">
    <property type="entry name" value="BCTRLSENSOR"/>
</dbReference>
<sequence length="1003" mass="114780">MPLKMTMPHMEQTIRFKEIRGFFLIYFSLCLLLALVLFLPQYLAQRRSFFLQMETIQREEVGIHKAVMADMFSSITSDLMVLAHQQSLDRFIEKGDSVDLQPFGSLALSMARHKMAYDQIRFIDHRGMERIRIQSTGDAAFQVPLENLQNKAHRYYVEETRKLPLDCVYISPLDLNVENHIVERPFNPMLRIATPLYNTAGQYRGLVILNYKGKYFLERMRHTTPRRVIPINPHLINRKGYWLLSDQPEMEWGFMVKERSNFTFQNRFPQAWEKAIAHGESGQVMTQKGLFSFTTFYPVRECSTFLKQGSPDFKATFMEGPDPLTWKIIYHTPRANIQAGLRSQNFRLVFMLILFIGVGTLVSWVAARHVVIRRKDRRLHKRFFILKDGLLQSTRLHSGSLDLEKMLTQVLESTKDLIKARYAAIGLTGDGEEIIEFFSVGFSLDTRQAIPRCPPRFGLIRALLQEKKSILVKDMTRDPRFQGFPHTHPPMNSFLGTPIFYKNRLLGAIYLSNSEYPKGFTSQDLQLMEVFAAHIAVEINTMQLYRQIKQANEVLEERVITRTQSLSQANDQLKQEILHREKVDKALYKSEARFRSTFQQAAVGIAHVSPEGKFIRINERLCQIWGYGLRELIQKNFQEITHSEDLNADLDLVQQVIDGKISRYSMEKRYISKNGYPVWCNLTVSLLRNSDGTPRYFISVVEDISQRKKAEERLLSAKIEAEKANIAKSNFLASMGHELRTPLNAVIGFSEVLLDQFFGPLNPQQAEYVNDILHSGRHLLTLINDILDLSKVEAGWMRFLPVPTPLDSVMGESLKTIGPMIKEKQIRLIRDLPKEFSKIHLHSDPVKLKQIFNHLLSNAAKFTPKGGTITITGKIVSDVCLPSNMALKDTPLPDSLRTCTQPGVPGVEICIRDTGTGLTSGHSDKIFESFFQVEGGISDKSPGTGLGLSLARRFVEMHKGRIWVHSDGLGKGSCFYFTIPLALDEESLHPEEQLSKTQKESKQ</sequence>
<feature type="domain" description="PAS" evidence="16">
    <location>
        <begin position="590"/>
        <end position="660"/>
    </location>
</feature>
<dbReference type="PANTHER" id="PTHR43047:SF72">
    <property type="entry name" value="OSMOSENSING HISTIDINE PROTEIN KINASE SLN1"/>
    <property type="match status" value="1"/>
</dbReference>
<keyword evidence="8" id="KW-0547">Nucleotide-binding</keyword>
<evidence type="ECO:0000256" key="10">
    <source>
        <dbReference type="ARBA" id="ARBA00022840"/>
    </source>
</evidence>
<keyword evidence="12" id="KW-0902">Two-component regulatory system</keyword>
<dbReference type="GO" id="GO:0000155">
    <property type="term" value="F:phosphorelay sensor kinase activity"/>
    <property type="evidence" value="ECO:0007669"/>
    <property type="project" value="InterPro"/>
</dbReference>
<evidence type="ECO:0000256" key="4">
    <source>
        <dbReference type="ARBA" id="ARBA00022475"/>
    </source>
</evidence>
<dbReference type="CDD" id="cd00130">
    <property type="entry name" value="PAS"/>
    <property type="match status" value="1"/>
</dbReference>
<feature type="domain" description="PAC" evidence="17">
    <location>
        <begin position="664"/>
        <end position="716"/>
    </location>
</feature>
<dbReference type="SUPFAM" id="SSF55874">
    <property type="entry name" value="ATPase domain of HSP90 chaperone/DNA topoisomerase II/histidine kinase"/>
    <property type="match status" value="1"/>
</dbReference>
<evidence type="ECO:0000256" key="14">
    <source>
        <dbReference type="SAM" id="Phobius"/>
    </source>
</evidence>
<dbReference type="SUPFAM" id="SSF55781">
    <property type="entry name" value="GAF domain-like"/>
    <property type="match status" value="1"/>
</dbReference>
<keyword evidence="13 14" id="KW-0472">Membrane</keyword>
<dbReference type="Pfam" id="PF00512">
    <property type="entry name" value="HisKA"/>
    <property type="match status" value="1"/>
</dbReference>
<evidence type="ECO:0000256" key="3">
    <source>
        <dbReference type="ARBA" id="ARBA00012438"/>
    </source>
</evidence>
<dbReference type="SUPFAM" id="SSF55785">
    <property type="entry name" value="PYP-like sensor domain (PAS domain)"/>
    <property type="match status" value="1"/>
</dbReference>
<dbReference type="EC" id="2.7.13.3" evidence="3"/>
<keyword evidence="11 14" id="KW-1133">Transmembrane helix</keyword>
<dbReference type="SUPFAM" id="SSF103190">
    <property type="entry name" value="Sensory domain-like"/>
    <property type="match status" value="2"/>
</dbReference>
<dbReference type="Pfam" id="PF13185">
    <property type="entry name" value="GAF_2"/>
    <property type="match status" value="1"/>
</dbReference>
<dbReference type="PROSITE" id="PS50109">
    <property type="entry name" value="HIS_KIN"/>
    <property type="match status" value="1"/>
</dbReference>
<dbReference type="GO" id="GO:0005524">
    <property type="term" value="F:ATP binding"/>
    <property type="evidence" value="ECO:0007669"/>
    <property type="project" value="UniProtKB-KW"/>
</dbReference>
<keyword evidence="9 18" id="KW-0418">Kinase</keyword>
<evidence type="ECO:0000259" key="17">
    <source>
        <dbReference type="PROSITE" id="PS50113"/>
    </source>
</evidence>
<protein>
    <recommendedName>
        <fullName evidence="3">histidine kinase</fullName>
        <ecNumber evidence="3">2.7.13.3</ecNumber>
    </recommendedName>
</protein>
<dbReference type="SMART" id="SM00065">
    <property type="entry name" value="GAF"/>
    <property type="match status" value="1"/>
</dbReference>
<keyword evidence="4" id="KW-1003">Cell membrane</keyword>
<dbReference type="InterPro" id="IPR003594">
    <property type="entry name" value="HATPase_dom"/>
</dbReference>
<dbReference type="AlphaFoldDB" id="C0QM98"/>
<dbReference type="InterPro" id="IPR000700">
    <property type="entry name" value="PAS-assoc_C"/>
</dbReference>
<reference evidence="18 19" key="1">
    <citation type="journal article" date="2009" name="Environ. Microbiol.">
        <title>Genome sequence of Desulfobacterium autotrophicum HRM2, a marine sulfate reducer oxidizing organic carbon completely to carbon dioxide.</title>
        <authorList>
            <person name="Strittmatter A.W."/>
            <person name="Liesegang H."/>
            <person name="Rabus R."/>
            <person name="Decker I."/>
            <person name="Amann J."/>
            <person name="Andres S."/>
            <person name="Henne A."/>
            <person name="Fricke W.F."/>
            <person name="Martinez-Arias R."/>
            <person name="Bartels D."/>
            <person name="Goesmann A."/>
            <person name="Krause L."/>
            <person name="Puehler A."/>
            <person name="Klenk H.P."/>
            <person name="Richter M."/>
            <person name="Schuler M."/>
            <person name="Gloeckner F.O."/>
            <person name="Meyerdierks A."/>
            <person name="Gottschalk G."/>
            <person name="Amann R."/>
        </authorList>
    </citation>
    <scope>NUCLEOTIDE SEQUENCE [LARGE SCALE GENOMIC DNA]</scope>
    <source>
        <strain evidence="19">ATCC 43914 / DSM 3382 / HRM2</strain>
    </source>
</reference>
<dbReference type="InterPro" id="IPR003018">
    <property type="entry name" value="GAF"/>
</dbReference>
<dbReference type="InterPro" id="IPR029016">
    <property type="entry name" value="GAF-like_dom_sf"/>
</dbReference>
<organism evidence="18 19">
    <name type="scientific">Desulforapulum autotrophicum (strain ATCC 43914 / DSM 3382 / VKM B-1955 / HRM2)</name>
    <name type="common">Desulfobacterium autotrophicum</name>
    <dbReference type="NCBI Taxonomy" id="177437"/>
    <lineage>
        <taxon>Bacteria</taxon>
        <taxon>Pseudomonadati</taxon>
        <taxon>Thermodesulfobacteriota</taxon>
        <taxon>Desulfobacteria</taxon>
        <taxon>Desulfobacterales</taxon>
        <taxon>Desulfobacteraceae</taxon>
        <taxon>Desulforapulum</taxon>
    </lineage>
</organism>
<evidence type="ECO:0000256" key="5">
    <source>
        <dbReference type="ARBA" id="ARBA00022553"/>
    </source>
</evidence>
<evidence type="ECO:0000256" key="11">
    <source>
        <dbReference type="ARBA" id="ARBA00022989"/>
    </source>
</evidence>
<evidence type="ECO:0000256" key="7">
    <source>
        <dbReference type="ARBA" id="ARBA00022692"/>
    </source>
</evidence>
<dbReference type="InterPro" id="IPR029151">
    <property type="entry name" value="Sensor-like_sf"/>
</dbReference>
<dbReference type="Pfam" id="PF02518">
    <property type="entry name" value="HATPase_c"/>
    <property type="match status" value="1"/>
</dbReference>
<dbReference type="eggNOG" id="COG2203">
    <property type="taxonomic scope" value="Bacteria"/>
</dbReference>
<dbReference type="InterPro" id="IPR036890">
    <property type="entry name" value="HATPase_C_sf"/>
</dbReference>
<dbReference type="SMART" id="SM00387">
    <property type="entry name" value="HATPase_c"/>
    <property type="match status" value="1"/>
</dbReference>
<dbReference type="Proteomes" id="UP000000442">
    <property type="component" value="Chromosome"/>
</dbReference>
<dbReference type="Gene3D" id="1.10.287.130">
    <property type="match status" value="1"/>
</dbReference>
<dbReference type="PROSITE" id="PS50113">
    <property type="entry name" value="PAC"/>
    <property type="match status" value="1"/>
</dbReference>
<feature type="domain" description="Histidine kinase" evidence="15">
    <location>
        <begin position="734"/>
        <end position="983"/>
    </location>
</feature>
<dbReference type="SMART" id="SM00086">
    <property type="entry name" value="PAC"/>
    <property type="match status" value="1"/>
</dbReference>
<dbReference type="OrthoDB" id="9762798at2"/>
<evidence type="ECO:0000313" key="18">
    <source>
        <dbReference type="EMBL" id="ACN16415.1"/>
    </source>
</evidence>
<dbReference type="SMART" id="SM00091">
    <property type="entry name" value="PAS"/>
    <property type="match status" value="1"/>
</dbReference>
<dbReference type="STRING" id="177437.HRM2_33400"/>
<dbReference type="InterPro" id="IPR001610">
    <property type="entry name" value="PAC"/>
</dbReference>
<feature type="transmembrane region" description="Helical" evidence="14">
    <location>
        <begin position="21"/>
        <end position="43"/>
    </location>
</feature>
<dbReference type="InterPro" id="IPR036097">
    <property type="entry name" value="HisK_dim/P_sf"/>
</dbReference>
<proteinExistence type="predicted"/>
<comment type="subcellular location">
    <subcellularLocation>
        <location evidence="2">Cell membrane</location>
        <topology evidence="2">Multi-pass membrane protein</topology>
    </subcellularLocation>
</comment>
<evidence type="ECO:0000256" key="1">
    <source>
        <dbReference type="ARBA" id="ARBA00000085"/>
    </source>
</evidence>